<reference evidence="1 2" key="1">
    <citation type="submission" date="2019-05" db="EMBL/GenBank/DDBJ databases">
        <title>The compact genome of Giardia muris reveals important steps in the evolution of intestinal protozoan parasites.</title>
        <authorList>
            <person name="Xu F."/>
            <person name="Jimenez-Gonzalez A."/>
            <person name="Einarsson E."/>
            <person name="Astvaldsson A."/>
            <person name="Peirasmaki D."/>
            <person name="Eckmann L."/>
            <person name="Andersson J.O."/>
            <person name="Svard S.G."/>
            <person name="Jerlstrom-Hultqvist J."/>
        </authorList>
    </citation>
    <scope>NUCLEOTIDE SEQUENCE [LARGE SCALE GENOMIC DNA]</scope>
    <source>
        <strain evidence="1 2">Roberts-Thomson</strain>
    </source>
</reference>
<keyword evidence="1" id="KW-0969">Cilium</keyword>
<dbReference type="Pfam" id="PF14931">
    <property type="entry name" value="IFT20"/>
    <property type="match status" value="1"/>
</dbReference>
<protein>
    <submittedName>
        <fullName evidence="1">Intraflagellar transport complex B, subunit 20</fullName>
    </submittedName>
</protein>
<dbReference type="OrthoDB" id="10251544at2759"/>
<dbReference type="InterPro" id="IPR028172">
    <property type="entry name" value="FT20"/>
</dbReference>
<keyword evidence="1" id="KW-0282">Flagellum</keyword>
<organism evidence="1 2">
    <name type="scientific">Giardia muris</name>
    <dbReference type="NCBI Taxonomy" id="5742"/>
    <lineage>
        <taxon>Eukaryota</taxon>
        <taxon>Metamonada</taxon>
        <taxon>Diplomonadida</taxon>
        <taxon>Hexamitidae</taxon>
        <taxon>Giardiinae</taxon>
        <taxon>Giardia</taxon>
    </lineage>
</organism>
<name>A0A4Z1SUZ6_GIAMU</name>
<proteinExistence type="predicted"/>
<gene>
    <name evidence="1" type="ORF">GMRT_16288</name>
</gene>
<sequence>MEEELVVFDDDQRARILRAEQRERADEIVDTAAKYKQTLDAFNKSSESVLDIVQSVVTEVEARRRFALSLAIGQAGREAALSSATSMANIKASLANSKLEILRFENAAIDAFQQTSQQTRTAITEVFGGCSS</sequence>
<dbReference type="Proteomes" id="UP000315496">
    <property type="component" value="Chromosome 1"/>
</dbReference>
<keyword evidence="1" id="KW-0966">Cell projection</keyword>
<evidence type="ECO:0000313" key="2">
    <source>
        <dbReference type="Proteomes" id="UP000315496"/>
    </source>
</evidence>
<keyword evidence="2" id="KW-1185">Reference proteome</keyword>
<evidence type="ECO:0000313" key="1">
    <source>
        <dbReference type="EMBL" id="TNJ29634.1"/>
    </source>
</evidence>
<dbReference type="VEuPathDB" id="GiardiaDB:GMRT_16288"/>
<dbReference type="EMBL" id="VDLU01000001">
    <property type="protein sequence ID" value="TNJ29634.1"/>
    <property type="molecule type" value="Genomic_DNA"/>
</dbReference>
<accession>A0A4Z1SUZ6</accession>
<comment type="caution">
    <text evidence="1">The sequence shown here is derived from an EMBL/GenBank/DDBJ whole genome shotgun (WGS) entry which is preliminary data.</text>
</comment>
<dbReference type="AlphaFoldDB" id="A0A4Z1SUZ6"/>